<protein>
    <submittedName>
        <fullName evidence="2">Uncharacterized protein</fullName>
    </submittedName>
</protein>
<dbReference type="STRING" id="1457250.GCA_000755225_01064"/>
<reference evidence="2 3" key="1">
    <citation type="journal article" date="2019" name="Nat. Commun.">
        <title>A new type of DNA phosphorothioation-based antiviral system in archaea.</title>
        <authorList>
            <person name="Xiong L."/>
            <person name="Liu S."/>
            <person name="Chen S."/>
            <person name="Xiao Y."/>
            <person name="Zhu B."/>
            <person name="Gao Y."/>
            <person name="Zhang Y."/>
            <person name="Chen B."/>
            <person name="Luo J."/>
            <person name="Deng Z."/>
            <person name="Chen X."/>
            <person name="Wang L."/>
            <person name="Chen S."/>
        </authorList>
    </citation>
    <scope>NUCLEOTIDE SEQUENCE [LARGE SCALE GENOMIC DNA]</scope>
    <source>
        <strain evidence="2 3">CBA1105</strain>
    </source>
</reference>
<gene>
    <name evidence="2" type="ORF">DV733_09195</name>
</gene>
<dbReference type="OrthoDB" id="267920at2157"/>
<name>A0A4D6HCT9_9EURY</name>
<dbReference type="Proteomes" id="UP000296706">
    <property type="component" value="Chromosome"/>
</dbReference>
<keyword evidence="1" id="KW-0175">Coiled coil</keyword>
<keyword evidence="3" id="KW-1185">Reference proteome</keyword>
<dbReference type="KEGG" id="hsn:DV733_09195"/>
<dbReference type="EMBL" id="CP031310">
    <property type="protein sequence ID" value="QCC51405.1"/>
    <property type="molecule type" value="Genomic_DNA"/>
</dbReference>
<evidence type="ECO:0000313" key="2">
    <source>
        <dbReference type="EMBL" id="QCC51405.1"/>
    </source>
</evidence>
<dbReference type="AlphaFoldDB" id="A0A4D6HCT9"/>
<evidence type="ECO:0000313" key="3">
    <source>
        <dbReference type="Proteomes" id="UP000296706"/>
    </source>
</evidence>
<feature type="coiled-coil region" evidence="1">
    <location>
        <begin position="55"/>
        <end position="89"/>
    </location>
</feature>
<organism evidence="2 3">
    <name type="scientific">Halapricum salinum</name>
    <dbReference type="NCBI Taxonomy" id="1457250"/>
    <lineage>
        <taxon>Archaea</taxon>
        <taxon>Methanobacteriati</taxon>
        <taxon>Methanobacteriota</taxon>
        <taxon>Stenosarchaea group</taxon>
        <taxon>Halobacteria</taxon>
        <taxon>Halobacteriales</taxon>
        <taxon>Haloarculaceae</taxon>
        <taxon>Halapricum</taxon>
    </lineage>
</organism>
<sequence>MTESENATAYPTSEQYQRWCEEAANRDMSVSEFIQAMVETGLKAVSIEVTPDESRRELRHQRNDLKKELDRARDRIEELEDQLHDHESRAIEQYVASNPGASFEEILQFVVDSAPRRVNTHLHTMEGDTVRIADGQYYPVEQADEAKGAG</sequence>
<accession>A0A4D6HCT9</accession>
<proteinExistence type="predicted"/>
<evidence type="ECO:0000256" key="1">
    <source>
        <dbReference type="SAM" id="Coils"/>
    </source>
</evidence>